<dbReference type="Gene3D" id="3.90.70.10">
    <property type="entry name" value="Cysteine proteinases"/>
    <property type="match status" value="1"/>
</dbReference>
<name>R8B1H3_9GAMM</name>
<accession>R8B1H3</accession>
<dbReference type="Pfam" id="PF03412">
    <property type="entry name" value="Peptidase_C39"/>
    <property type="match status" value="1"/>
</dbReference>
<dbReference type="eggNOG" id="COG3271">
    <property type="taxonomic scope" value="Bacteria"/>
</dbReference>
<dbReference type="GO" id="GO:0008233">
    <property type="term" value="F:peptidase activity"/>
    <property type="evidence" value="ECO:0007669"/>
    <property type="project" value="InterPro"/>
</dbReference>
<dbReference type="GO" id="GO:0016020">
    <property type="term" value="C:membrane"/>
    <property type="evidence" value="ECO:0007669"/>
    <property type="project" value="InterPro"/>
</dbReference>
<evidence type="ECO:0000313" key="2">
    <source>
        <dbReference type="EMBL" id="EON92417.1"/>
    </source>
</evidence>
<dbReference type="STRING" id="1318628.MARLIPOL_06689"/>
<dbReference type="PATRIC" id="fig|1318628.3.peg.1338"/>
<proteinExistence type="predicted"/>
<dbReference type="GO" id="GO:0006508">
    <property type="term" value="P:proteolysis"/>
    <property type="evidence" value="ECO:0007669"/>
    <property type="project" value="InterPro"/>
</dbReference>
<organism evidence="2 3">
    <name type="scientific">Marinobacter lipolyticus SM19</name>
    <dbReference type="NCBI Taxonomy" id="1318628"/>
    <lineage>
        <taxon>Bacteria</taxon>
        <taxon>Pseudomonadati</taxon>
        <taxon>Pseudomonadota</taxon>
        <taxon>Gammaproteobacteria</taxon>
        <taxon>Pseudomonadales</taxon>
        <taxon>Marinobacteraceae</taxon>
        <taxon>Marinobacter</taxon>
    </lineage>
</organism>
<keyword evidence="3" id="KW-1185">Reference proteome</keyword>
<evidence type="ECO:0000259" key="1">
    <source>
        <dbReference type="PROSITE" id="PS50990"/>
    </source>
</evidence>
<reference evidence="2 3" key="1">
    <citation type="journal article" date="2013" name="Genome Announc.">
        <title>Draft Genome Sequence of the Moderately Halophilic Bacterium Marinobacter lipolyticus Strain SM19.</title>
        <authorList>
            <person name="Papke R.T."/>
            <person name="de la Haba R.R."/>
            <person name="Infante-Dominguez C."/>
            <person name="Perez D."/>
            <person name="Sanchez-Porro C."/>
            <person name="Lapierre P."/>
            <person name="Ventosa A."/>
        </authorList>
    </citation>
    <scope>NUCLEOTIDE SEQUENCE [LARGE SCALE GENOMIC DNA]</scope>
    <source>
        <strain evidence="2 3">SM19</strain>
    </source>
</reference>
<dbReference type="OrthoDB" id="13401at2"/>
<sequence length="240" mass="26450">MRPFLTHLVIAVAVVLWASSVHAERLPQEREDLAREITELSSFAELRDFEVVRQSLDFSCGAAALATIMTYQWHDPVSERDILETLSRITSAEELAQRRSSGFTLLDLQQVARSRGYQAQGFRMKSPQLSKLKGPVIVFIEPYGYKHFAVLRGVVGERAVLADPSRGNITVPLYRFLDWWEGDGGDGIIFAVEPLYATTATVGAGGMRLQPGEGYAPALMDARSLLPAGALSAPARMLTR</sequence>
<comment type="caution">
    <text evidence="2">The sequence shown here is derived from an EMBL/GenBank/DDBJ whole genome shotgun (WGS) entry which is preliminary data.</text>
</comment>
<dbReference type="AlphaFoldDB" id="R8B1H3"/>
<dbReference type="HOGENOM" id="CLU_1155332_0_0_6"/>
<dbReference type="GO" id="GO:0005524">
    <property type="term" value="F:ATP binding"/>
    <property type="evidence" value="ECO:0007669"/>
    <property type="project" value="InterPro"/>
</dbReference>
<dbReference type="CDD" id="cd02423">
    <property type="entry name" value="Peptidase_C39G"/>
    <property type="match status" value="1"/>
</dbReference>
<protein>
    <submittedName>
        <fullName evidence="2">Peptidase C39 bacteriocin processing</fullName>
    </submittedName>
</protein>
<dbReference type="InterPro" id="IPR005074">
    <property type="entry name" value="Peptidase_C39"/>
</dbReference>
<dbReference type="EMBL" id="ASAD01000010">
    <property type="protein sequence ID" value="EON92417.1"/>
    <property type="molecule type" value="Genomic_DNA"/>
</dbReference>
<dbReference type="PROSITE" id="PS50990">
    <property type="entry name" value="PEPTIDASE_C39"/>
    <property type="match status" value="1"/>
</dbReference>
<dbReference type="Proteomes" id="UP000016540">
    <property type="component" value="Unassembled WGS sequence"/>
</dbReference>
<feature type="domain" description="Peptidase C39" evidence="1">
    <location>
        <begin position="54"/>
        <end position="187"/>
    </location>
</feature>
<gene>
    <name evidence="2" type="ORF">MARLIPOL_06689</name>
</gene>
<evidence type="ECO:0000313" key="3">
    <source>
        <dbReference type="Proteomes" id="UP000016540"/>
    </source>
</evidence>